<keyword evidence="8" id="KW-1185">Reference proteome</keyword>
<protein>
    <submittedName>
        <fullName evidence="7">Uncharacterized protein</fullName>
    </submittedName>
</protein>
<dbReference type="GO" id="GO:0005886">
    <property type="term" value="C:plasma membrane"/>
    <property type="evidence" value="ECO:0007669"/>
    <property type="project" value="UniProtKB-SubCell"/>
</dbReference>
<evidence type="ECO:0000256" key="3">
    <source>
        <dbReference type="ARBA" id="ARBA00022692"/>
    </source>
</evidence>
<comment type="subcellular location">
    <subcellularLocation>
        <location evidence="1">Cell membrane</location>
        <topology evidence="1">Multi-pass membrane protein</topology>
    </subcellularLocation>
</comment>
<accession>A0A4Y2RCU5</accession>
<gene>
    <name evidence="7" type="ORF">AVEN_62707_1</name>
</gene>
<dbReference type="EMBL" id="BGPR01016596">
    <property type="protein sequence ID" value="GBN73557.1"/>
    <property type="molecule type" value="Genomic_DNA"/>
</dbReference>
<dbReference type="GO" id="GO:0050909">
    <property type="term" value="P:sensory perception of taste"/>
    <property type="evidence" value="ECO:0007669"/>
    <property type="project" value="InterPro"/>
</dbReference>
<dbReference type="InterPro" id="IPR013604">
    <property type="entry name" value="7TM_chemorcpt"/>
</dbReference>
<keyword evidence="3 6" id="KW-0812">Transmembrane</keyword>
<evidence type="ECO:0000256" key="1">
    <source>
        <dbReference type="ARBA" id="ARBA00004651"/>
    </source>
</evidence>
<name>A0A4Y2RCU5_ARAVE</name>
<keyword evidence="5 6" id="KW-0472">Membrane</keyword>
<dbReference type="Proteomes" id="UP000499080">
    <property type="component" value="Unassembled WGS sequence"/>
</dbReference>
<reference evidence="7 8" key="1">
    <citation type="journal article" date="2019" name="Sci. Rep.">
        <title>Orb-weaving spider Araneus ventricosus genome elucidates the spidroin gene catalogue.</title>
        <authorList>
            <person name="Kono N."/>
            <person name="Nakamura H."/>
            <person name="Ohtoshi R."/>
            <person name="Moran D.A.P."/>
            <person name="Shinohara A."/>
            <person name="Yoshida Y."/>
            <person name="Fujiwara M."/>
            <person name="Mori M."/>
            <person name="Tomita M."/>
            <person name="Arakawa K."/>
        </authorList>
    </citation>
    <scope>NUCLEOTIDE SEQUENCE [LARGE SCALE GENOMIC DNA]</scope>
</reference>
<keyword evidence="4 6" id="KW-1133">Transmembrane helix</keyword>
<feature type="transmembrane region" description="Helical" evidence="6">
    <location>
        <begin position="98"/>
        <end position="116"/>
    </location>
</feature>
<comment type="caution">
    <text evidence="7">The sequence shown here is derived from an EMBL/GenBank/DDBJ whole genome shotgun (WGS) entry which is preliminary data.</text>
</comment>
<proteinExistence type="predicted"/>
<dbReference type="Pfam" id="PF08395">
    <property type="entry name" value="7tm_7"/>
    <property type="match status" value="1"/>
</dbReference>
<evidence type="ECO:0000256" key="4">
    <source>
        <dbReference type="ARBA" id="ARBA00022989"/>
    </source>
</evidence>
<evidence type="ECO:0000256" key="6">
    <source>
        <dbReference type="SAM" id="Phobius"/>
    </source>
</evidence>
<evidence type="ECO:0000313" key="7">
    <source>
        <dbReference type="EMBL" id="GBN73557.1"/>
    </source>
</evidence>
<evidence type="ECO:0000313" key="8">
    <source>
        <dbReference type="Proteomes" id="UP000499080"/>
    </source>
</evidence>
<dbReference type="OrthoDB" id="6431611at2759"/>
<organism evidence="7 8">
    <name type="scientific">Araneus ventricosus</name>
    <name type="common">Orbweaver spider</name>
    <name type="synonym">Epeira ventricosa</name>
    <dbReference type="NCBI Taxonomy" id="182803"/>
    <lineage>
        <taxon>Eukaryota</taxon>
        <taxon>Metazoa</taxon>
        <taxon>Ecdysozoa</taxon>
        <taxon>Arthropoda</taxon>
        <taxon>Chelicerata</taxon>
        <taxon>Arachnida</taxon>
        <taxon>Araneae</taxon>
        <taxon>Araneomorphae</taxon>
        <taxon>Entelegynae</taxon>
        <taxon>Araneoidea</taxon>
        <taxon>Araneidae</taxon>
        <taxon>Araneus</taxon>
    </lineage>
</organism>
<feature type="transmembrane region" description="Helical" evidence="6">
    <location>
        <begin position="24"/>
        <end position="48"/>
    </location>
</feature>
<evidence type="ECO:0000256" key="5">
    <source>
        <dbReference type="ARBA" id="ARBA00023136"/>
    </source>
</evidence>
<dbReference type="AlphaFoldDB" id="A0A4Y2RCU5"/>
<evidence type="ECO:0000256" key="2">
    <source>
        <dbReference type="ARBA" id="ARBA00022475"/>
    </source>
</evidence>
<keyword evidence="2" id="KW-1003">Cell membrane</keyword>
<sequence length="117" mass="13262">MLTSTVTYFLLIVTSHYGLRSNPVIFVVFSLNSVILFILISVWATAVAEASAEFVKLAKSRLNEDDSAFPRRKYVAFITTQQEIRFTVWKIVPINRSFILSTIGTIITYVMLFNSMG</sequence>